<evidence type="ECO:0000256" key="1">
    <source>
        <dbReference type="SAM" id="Coils"/>
    </source>
</evidence>
<feature type="region of interest" description="Disordered" evidence="2">
    <location>
        <begin position="461"/>
        <end position="481"/>
    </location>
</feature>
<evidence type="ECO:0000313" key="3">
    <source>
        <dbReference type="EMBL" id="OCF33795.1"/>
    </source>
</evidence>
<feature type="compositionally biased region" description="Basic residues" evidence="2">
    <location>
        <begin position="60"/>
        <end position="91"/>
    </location>
</feature>
<feature type="compositionally biased region" description="Low complexity" evidence="2">
    <location>
        <begin position="735"/>
        <end position="753"/>
    </location>
</feature>
<feature type="region of interest" description="Disordered" evidence="2">
    <location>
        <begin position="253"/>
        <end position="314"/>
    </location>
</feature>
<gene>
    <name evidence="3" type="ORF">I316_04507</name>
</gene>
<dbReference type="STRING" id="1296120.A0A1B9GSG3"/>
<name>A0A1B9GSG3_9TREE</name>
<dbReference type="OrthoDB" id="2596255at2759"/>
<feature type="compositionally biased region" description="Acidic residues" evidence="2">
    <location>
        <begin position="96"/>
        <end position="106"/>
    </location>
</feature>
<feature type="region of interest" description="Disordered" evidence="2">
    <location>
        <begin position="837"/>
        <end position="984"/>
    </location>
</feature>
<evidence type="ECO:0000313" key="4">
    <source>
        <dbReference type="Proteomes" id="UP000092666"/>
    </source>
</evidence>
<feature type="compositionally biased region" description="Basic and acidic residues" evidence="2">
    <location>
        <begin position="501"/>
        <end position="532"/>
    </location>
</feature>
<feature type="compositionally biased region" description="Polar residues" evidence="2">
    <location>
        <begin position="649"/>
        <end position="667"/>
    </location>
</feature>
<feature type="compositionally biased region" description="Pro residues" evidence="2">
    <location>
        <begin position="771"/>
        <end position="780"/>
    </location>
</feature>
<feature type="compositionally biased region" description="Polar residues" evidence="2">
    <location>
        <begin position="691"/>
        <end position="703"/>
    </location>
</feature>
<feature type="compositionally biased region" description="Gly residues" evidence="2">
    <location>
        <begin position="886"/>
        <end position="902"/>
    </location>
</feature>
<evidence type="ECO:0000256" key="2">
    <source>
        <dbReference type="SAM" id="MobiDB-lite"/>
    </source>
</evidence>
<reference evidence="4" key="2">
    <citation type="submission" date="2013-12" db="EMBL/GenBank/DDBJ databases">
        <title>Evolution of pathogenesis and genome organization in the Tremellales.</title>
        <authorList>
            <person name="Cuomo C."/>
            <person name="Litvintseva A."/>
            <person name="Heitman J."/>
            <person name="Chen Y."/>
            <person name="Sun S."/>
            <person name="Springer D."/>
            <person name="Dromer F."/>
            <person name="Young S."/>
            <person name="Zeng Q."/>
            <person name="Chapman S."/>
            <person name="Gujja S."/>
            <person name="Saif S."/>
            <person name="Birren B."/>
        </authorList>
    </citation>
    <scope>NUCLEOTIDE SEQUENCE [LARGE SCALE GENOMIC DNA]</scope>
    <source>
        <strain evidence="4">BCC8398</strain>
    </source>
</reference>
<sequence length="984" mass="103046">MTGSTPTPSASAQWHTISPHTRPLTLTILELTPLALTLSLSLTPPLPANVPPPHTPSQHLVHHNHHTHAHSPSHGKKKRSHGPSHTPRGKGRGGDISEDDEVEESDYSALVETSSFKDLLSHGVVISVNGQPWSRIYAHVSEDEDDDLEWEDEVDIAHAGSAGDEVNEEGMEEGSVTRRRPRKPRFGSSAAEARGDKELVLAGTPRRKSGKEKMDKDRAVVVVYGLSPGKEYEVELRVVGLFSQDGGDGLISNSILIPPSPNPNTGLHPRSRANSLRSRSRPRSRSNSLSAPTLGHPTPHPSSSSPLSHSRSQDAVVTLDSLTVPSHDTLSPEAATIIPTPVLNAVDTQAAQLRHLIATAHAEKDHLQTQIKEARRTSQRQEAALKAEMEAVKKAIEKAGSMDLRSKQKALATQEQVKQGWAGAEAAEKDAGDVESGLDTLESRLEAMRIEVEAVQGEWKAAKEREEDLRERDRKARAEEDKKLGEVVAKIDKLKTKKAKKESEKAELEKKLEDLEKQHAEAEKKNEEERSARRGAATYLAAGYGQQGHHDHHEYGPGGGAHRSLSAHPSLNGLSGHYAAGPAYRPRGVAGYQPRFPSAGAAHHHNRPSPTQPSPTHPNNFYSVQHPIPPSATSPAFRPPKLSGPGPASRSTSGPSAPGVTGSSSGVNAAALPFHPTNFSPGNPAAVAQSAYDTSTNHTTSLMPPSLQHRIYLPNVRPRPTPNFHPPPSVLAEQAKASTASSSGSGNSPAPSAHGVHASGQGQANERSPHSSPPAFPPLPAVTGKGGSAPSVHSGPSLASIVTRAVLSPTSALAQQTQAANQGSVASTYLKHPISTAATANPSIGPVPTNPSPPGHSTSPTPPLPPTGNQSHHQPQHRGSLPPTSGSGGGGGSGSGVLGEGGEFPPLSPTWIAGVHSQSPGMRREATPPIGAIWGSSPGAAGRESPISGLVLKKSSGSANGSGSAGAGTPPPGAAGSTINDQRN</sequence>
<organism evidence="3 4">
    <name type="scientific">Kwoniella heveanensis BCC8398</name>
    <dbReference type="NCBI Taxonomy" id="1296120"/>
    <lineage>
        <taxon>Eukaryota</taxon>
        <taxon>Fungi</taxon>
        <taxon>Dikarya</taxon>
        <taxon>Basidiomycota</taxon>
        <taxon>Agaricomycotina</taxon>
        <taxon>Tremellomycetes</taxon>
        <taxon>Tremellales</taxon>
        <taxon>Cryptococcaceae</taxon>
        <taxon>Kwoniella</taxon>
    </lineage>
</organism>
<reference evidence="3 4" key="1">
    <citation type="submission" date="2013-07" db="EMBL/GenBank/DDBJ databases">
        <title>The Genome Sequence of Cryptococcus heveanensis BCC8398.</title>
        <authorList>
            <consortium name="The Broad Institute Genome Sequencing Platform"/>
            <person name="Cuomo C."/>
            <person name="Litvintseva A."/>
            <person name="Chen Y."/>
            <person name="Heitman J."/>
            <person name="Sun S."/>
            <person name="Springer D."/>
            <person name="Dromer F."/>
            <person name="Young S.K."/>
            <person name="Zeng Q."/>
            <person name="Gargeya S."/>
            <person name="Fitzgerald M."/>
            <person name="Abouelleil A."/>
            <person name="Alvarado L."/>
            <person name="Berlin A.M."/>
            <person name="Chapman S.B."/>
            <person name="Dewar J."/>
            <person name="Goldberg J."/>
            <person name="Griggs A."/>
            <person name="Gujja S."/>
            <person name="Hansen M."/>
            <person name="Howarth C."/>
            <person name="Imamovic A."/>
            <person name="Larimer J."/>
            <person name="McCowan C."/>
            <person name="Murphy C."/>
            <person name="Pearson M."/>
            <person name="Priest M."/>
            <person name="Roberts A."/>
            <person name="Saif S."/>
            <person name="Shea T."/>
            <person name="Sykes S."/>
            <person name="Wortman J."/>
            <person name="Nusbaum C."/>
            <person name="Birren B."/>
        </authorList>
    </citation>
    <scope>NUCLEOTIDE SEQUENCE [LARGE SCALE GENOMIC DNA]</scope>
    <source>
        <strain evidence="3 4">BCC8398</strain>
    </source>
</reference>
<dbReference type="EMBL" id="KI669503">
    <property type="protein sequence ID" value="OCF33795.1"/>
    <property type="molecule type" value="Genomic_DNA"/>
</dbReference>
<dbReference type="Proteomes" id="UP000092666">
    <property type="component" value="Unassembled WGS sequence"/>
</dbReference>
<feature type="compositionally biased region" description="Low complexity" evidence="2">
    <location>
        <begin position="285"/>
        <end position="310"/>
    </location>
</feature>
<feature type="region of interest" description="Disordered" evidence="2">
    <location>
        <begin position="493"/>
        <end position="796"/>
    </location>
</feature>
<keyword evidence="4" id="KW-1185">Reference proteome</keyword>
<dbReference type="AlphaFoldDB" id="A0A1B9GSG3"/>
<feature type="compositionally biased region" description="Pro residues" evidence="2">
    <location>
        <begin position="848"/>
        <end position="866"/>
    </location>
</feature>
<feature type="region of interest" description="Disordered" evidence="2">
    <location>
        <begin position="158"/>
        <end position="214"/>
    </location>
</feature>
<accession>A0A1B9GSG3</accession>
<feature type="region of interest" description="Disordered" evidence="2">
    <location>
        <begin position="47"/>
        <end position="106"/>
    </location>
</feature>
<protein>
    <submittedName>
        <fullName evidence="3">Uncharacterized protein</fullName>
    </submittedName>
</protein>
<feature type="coiled-coil region" evidence="1">
    <location>
        <begin position="357"/>
        <end position="391"/>
    </location>
</feature>
<keyword evidence="1" id="KW-0175">Coiled coil</keyword>
<feature type="compositionally biased region" description="Pro residues" evidence="2">
    <location>
        <begin position="717"/>
        <end position="729"/>
    </location>
</feature>
<proteinExistence type="predicted"/>